<reference evidence="8 9" key="1">
    <citation type="journal article" date="2016" name="Nat. Commun.">
        <title>Thousands of microbial genomes shed light on interconnected biogeochemical processes in an aquifer system.</title>
        <authorList>
            <person name="Anantharaman K."/>
            <person name="Brown C.T."/>
            <person name="Hug L.A."/>
            <person name="Sharon I."/>
            <person name="Castelle C.J."/>
            <person name="Probst A.J."/>
            <person name="Thomas B.C."/>
            <person name="Singh A."/>
            <person name="Wilkins M.J."/>
            <person name="Karaoz U."/>
            <person name="Brodie E.L."/>
            <person name="Williams K.H."/>
            <person name="Hubbard S.S."/>
            <person name="Banfield J.F."/>
        </authorList>
    </citation>
    <scope>NUCLEOTIDE SEQUENCE [LARGE SCALE GENOMIC DNA]</scope>
</reference>
<dbReference type="PANTHER" id="PTHR23321:SF26">
    <property type="entry name" value="SMALL RIBOSOMAL SUBUNIT PROTEIN US15M"/>
    <property type="match status" value="1"/>
</dbReference>
<evidence type="ECO:0000313" key="8">
    <source>
        <dbReference type="EMBL" id="OGY61217.1"/>
    </source>
</evidence>
<dbReference type="GO" id="GO:0022627">
    <property type="term" value="C:cytosolic small ribosomal subunit"/>
    <property type="evidence" value="ECO:0007669"/>
    <property type="project" value="TreeGrafter"/>
</dbReference>
<dbReference type="GO" id="GO:0003735">
    <property type="term" value="F:structural constituent of ribosome"/>
    <property type="evidence" value="ECO:0007669"/>
    <property type="project" value="InterPro"/>
</dbReference>
<accession>A0A1G1ZC61</accession>
<comment type="similarity">
    <text evidence="4 5">Belongs to the universal ribosomal protein uS15 family.</text>
</comment>
<dbReference type="SUPFAM" id="SSF47060">
    <property type="entry name" value="S15/NS1 RNA-binding domain"/>
    <property type="match status" value="1"/>
</dbReference>
<comment type="function">
    <text evidence="4">Forms an intersubunit bridge (bridge B4) with the 23S rRNA of the 50S subunit in the ribosome.</text>
</comment>
<feature type="region of interest" description="Disordered" evidence="7">
    <location>
        <begin position="1"/>
        <end position="23"/>
    </location>
</feature>
<dbReference type="Pfam" id="PF00312">
    <property type="entry name" value="Ribosomal_S15"/>
    <property type="match status" value="1"/>
</dbReference>
<gene>
    <name evidence="4" type="primary">rpsO</name>
    <name evidence="8" type="ORF">A3I33_00095</name>
</gene>
<dbReference type="Proteomes" id="UP000176544">
    <property type="component" value="Unassembled WGS sequence"/>
</dbReference>
<evidence type="ECO:0000256" key="5">
    <source>
        <dbReference type="RuleBase" id="RU003919"/>
    </source>
</evidence>
<dbReference type="InterPro" id="IPR000589">
    <property type="entry name" value="Ribosomal_uS15"/>
</dbReference>
<dbReference type="HAMAP" id="MF_01343_B">
    <property type="entry name" value="Ribosomal_uS15_B"/>
    <property type="match status" value="1"/>
</dbReference>
<comment type="caution">
    <text evidence="8">The sequence shown here is derived from an EMBL/GenBank/DDBJ whole genome shotgun (WGS) entry which is preliminary data.</text>
</comment>
<dbReference type="InterPro" id="IPR005290">
    <property type="entry name" value="Ribosomal_uS15_bac-type"/>
</dbReference>
<dbReference type="FunFam" id="1.10.287.10:FF:000002">
    <property type="entry name" value="30S ribosomal protein S15"/>
    <property type="match status" value="1"/>
</dbReference>
<sequence>MRTPRKKEKIIKENQTHEKDTGSAEVQIAVTTSRIKELSTHLKKHPKDRHSRRGLLSMVNQRRKLLNFLAKDSPTSYKNLVKKLGLKR</sequence>
<evidence type="ECO:0000256" key="7">
    <source>
        <dbReference type="SAM" id="MobiDB-lite"/>
    </source>
</evidence>
<dbReference type="GO" id="GO:0019843">
    <property type="term" value="F:rRNA binding"/>
    <property type="evidence" value="ECO:0007669"/>
    <property type="project" value="UniProtKB-UniRule"/>
</dbReference>
<evidence type="ECO:0000256" key="3">
    <source>
        <dbReference type="ARBA" id="ARBA00064542"/>
    </source>
</evidence>
<dbReference type="Gene3D" id="1.10.287.10">
    <property type="entry name" value="S15/NS1, RNA-binding"/>
    <property type="match status" value="1"/>
</dbReference>
<evidence type="ECO:0000256" key="4">
    <source>
        <dbReference type="HAMAP-Rule" id="MF_01343"/>
    </source>
</evidence>
<comment type="function">
    <text evidence="4 6">One of the primary rRNA binding proteins, it binds directly to 16S rRNA where it helps nucleate assembly of the platform of the 30S subunit by binding and bridging several RNA helices of the 16S rRNA.</text>
</comment>
<dbReference type="Gene3D" id="6.10.250.3130">
    <property type="match status" value="1"/>
</dbReference>
<evidence type="ECO:0000256" key="2">
    <source>
        <dbReference type="ARBA" id="ARBA00023274"/>
    </source>
</evidence>
<dbReference type="AlphaFoldDB" id="A0A1G1ZC61"/>
<keyword evidence="4 6" id="KW-0699">rRNA-binding</keyword>
<keyword evidence="1 4" id="KW-0689">Ribosomal protein</keyword>
<feature type="compositionally biased region" description="Basic and acidic residues" evidence="7">
    <location>
        <begin position="10"/>
        <end position="22"/>
    </location>
</feature>
<comment type="subunit">
    <text evidence="3 4">Part of the 30S ribosomal subunit. Forms a bridge to the 50S subunit in the 70S ribosome, contacting the 23S rRNA.</text>
</comment>
<evidence type="ECO:0000313" key="9">
    <source>
        <dbReference type="Proteomes" id="UP000176544"/>
    </source>
</evidence>
<dbReference type="NCBIfam" id="TIGR00952">
    <property type="entry name" value="S15_bact"/>
    <property type="match status" value="1"/>
</dbReference>
<organism evidence="8 9">
    <name type="scientific">Candidatus Colwellbacteria bacterium RIFCSPLOWO2_02_FULL_45_11</name>
    <dbReference type="NCBI Taxonomy" id="1797692"/>
    <lineage>
        <taxon>Bacteria</taxon>
        <taxon>Candidatus Colwelliibacteriota</taxon>
    </lineage>
</organism>
<protein>
    <recommendedName>
        <fullName evidence="4">Small ribosomal subunit protein uS15</fullName>
    </recommendedName>
</protein>
<evidence type="ECO:0000256" key="1">
    <source>
        <dbReference type="ARBA" id="ARBA00022980"/>
    </source>
</evidence>
<evidence type="ECO:0000256" key="6">
    <source>
        <dbReference type="RuleBase" id="RU004524"/>
    </source>
</evidence>
<keyword evidence="4 6" id="KW-0694">RNA-binding</keyword>
<dbReference type="CDD" id="cd00353">
    <property type="entry name" value="Ribosomal_S15p_S13e"/>
    <property type="match status" value="1"/>
</dbReference>
<dbReference type="GO" id="GO:0006412">
    <property type="term" value="P:translation"/>
    <property type="evidence" value="ECO:0007669"/>
    <property type="project" value="UniProtKB-UniRule"/>
</dbReference>
<keyword evidence="2 4" id="KW-0687">Ribonucleoprotein</keyword>
<name>A0A1G1ZC61_9BACT</name>
<dbReference type="EMBL" id="MHJA01000009">
    <property type="protein sequence ID" value="OGY61217.1"/>
    <property type="molecule type" value="Genomic_DNA"/>
</dbReference>
<dbReference type="SMART" id="SM01387">
    <property type="entry name" value="Ribosomal_S15"/>
    <property type="match status" value="1"/>
</dbReference>
<dbReference type="STRING" id="1797692.A3I33_00095"/>
<proteinExistence type="inferred from homology"/>
<dbReference type="PANTHER" id="PTHR23321">
    <property type="entry name" value="RIBOSOMAL PROTEIN S15, BACTERIAL AND ORGANELLAR"/>
    <property type="match status" value="1"/>
</dbReference>
<dbReference type="InterPro" id="IPR009068">
    <property type="entry name" value="uS15_NS1_RNA-bd_sf"/>
</dbReference>
<dbReference type="PROSITE" id="PS00362">
    <property type="entry name" value="RIBOSOMAL_S15"/>
    <property type="match status" value="1"/>
</dbReference>